<comment type="caution">
    <text evidence="4">The sequence shown here is derived from an EMBL/GenBank/DDBJ whole genome shotgun (WGS) entry which is preliminary data.</text>
</comment>
<dbReference type="Gene3D" id="1.20.58.1690">
    <property type="match status" value="1"/>
</dbReference>
<dbReference type="PANTHER" id="PTHR40038:SF1">
    <property type="entry name" value="MEMBRANE-ASSOCIATED PROTEIN TCAA"/>
    <property type="match status" value="1"/>
</dbReference>
<keyword evidence="2" id="KW-1133">Transmembrane helix</keyword>
<keyword evidence="2" id="KW-0472">Membrane</keyword>
<organism evidence="4 5">
    <name type="scientific">Butyricicoccus porcorum</name>
    <dbReference type="NCBI Taxonomy" id="1945634"/>
    <lineage>
        <taxon>Bacteria</taxon>
        <taxon>Bacillati</taxon>
        <taxon>Bacillota</taxon>
        <taxon>Clostridia</taxon>
        <taxon>Eubacteriales</taxon>
        <taxon>Butyricicoccaceae</taxon>
        <taxon>Butyricicoccus</taxon>
    </lineage>
</organism>
<dbReference type="Pfam" id="PF13240">
    <property type="entry name" value="Zn_Ribbon_1"/>
    <property type="match status" value="1"/>
</dbReference>
<dbReference type="PANTHER" id="PTHR40038">
    <property type="entry name" value="MEMBRANE-ASSOCIATED PROTEIN TCAA"/>
    <property type="match status" value="1"/>
</dbReference>
<dbReference type="InterPro" id="IPR026870">
    <property type="entry name" value="Zinc_ribbon_dom"/>
</dbReference>
<reference evidence="4 5" key="1">
    <citation type="submission" date="2017-05" db="EMBL/GenBank/DDBJ databases">
        <title>Butyricicoccus porcorum sp. nov. a butyrate-producing bacterium from the swine intestinal tract.</title>
        <authorList>
            <person name="Trachsel J."/>
            <person name="Humphrey S."/>
            <person name="Allen H.K."/>
        </authorList>
    </citation>
    <scope>NUCLEOTIDE SEQUENCE [LARGE SCALE GENOMIC DNA]</scope>
    <source>
        <strain evidence="4">BB10</strain>
    </source>
</reference>
<feature type="domain" description="YARHG" evidence="3">
    <location>
        <begin position="146"/>
        <end position="233"/>
    </location>
</feature>
<evidence type="ECO:0000313" key="4">
    <source>
        <dbReference type="EMBL" id="OUM20517.1"/>
    </source>
</evidence>
<feature type="region of interest" description="Disordered" evidence="1">
    <location>
        <begin position="76"/>
        <end position="119"/>
    </location>
</feature>
<feature type="compositionally biased region" description="Low complexity" evidence="1">
    <location>
        <begin position="77"/>
        <end position="88"/>
    </location>
</feature>
<sequence>MYCNKCGTLLPDNADFCPTCGAPTPRQAQPVRQAHGKNSIVIAAIAAVTVVLVACIICFTLINRSSQEAQLAAVGETQQQSGQSNTQTADADKADGNLDSTASEQEKTETGDSSGESTQAATTVTNNYYYYGDGAASDNDYYTRVTSSGYLWPTDTQYISTSDLRGLSQDTVAAIRNEIYARHGYAFTTARWQTYFASKTWYDRDSTCTESTIRARLSSIERANISTIVAYEESKGWR</sequence>
<name>A0A252F411_9FIRM</name>
<dbReference type="InterPro" id="IPR038434">
    <property type="entry name" value="YARHG_sf"/>
</dbReference>
<evidence type="ECO:0000259" key="3">
    <source>
        <dbReference type="SMART" id="SM01324"/>
    </source>
</evidence>
<evidence type="ECO:0000256" key="1">
    <source>
        <dbReference type="SAM" id="MobiDB-lite"/>
    </source>
</evidence>
<dbReference type="RefSeq" id="WP_087019007.1">
    <property type="nucleotide sequence ID" value="NZ_NHOC01000005.1"/>
</dbReference>
<dbReference type="AlphaFoldDB" id="A0A252F411"/>
<dbReference type="InterPro" id="IPR025582">
    <property type="entry name" value="YARHG_dom"/>
</dbReference>
<evidence type="ECO:0000313" key="5">
    <source>
        <dbReference type="Proteomes" id="UP000194903"/>
    </source>
</evidence>
<keyword evidence="5" id="KW-1185">Reference proteome</keyword>
<dbReference type="EMBL" id="NHOC01000005">
    <property type="protein sequence ID" value="OUM20517.1"/>
    <property type="molecule type" value="Genomic_DNA"/>
</dbReference>
<feature type="transmembrane region" description="Helical" evidence="2">
    <location>
        <begin position="40"/>
        <end position="62"/>
    </location>
</feature>
<gene>
    <name evidence="4" type="ORF">CBW42_06715</name>
</gene>
<protein>
    <recommendedName>
        <fullName evidence="3">YARHG domain-containing protein</fullName>
    </recommendedName>
</protein>
<accession>A0A252F411</accession>
<dbReference type="SMART" id="SM01324">
    <property type="entry name" value="YARHG"/>
    <property type="match status" value="1"/>
</dbReference>
<keyword evidence="2" id="KW-0812">Transmembrane</keyword>
<proteinExistence type="predicted"/>
<evidence type="ECO:0000256" key="2">
    <source>
        <dbReference type="SAM" id="Phobius"/>
    </source>
</evidence>
<dbReference type="Proteomes" id="UP000194903">
    <property type="component" value="Unassembled WGS sequence"/>
</dbReference>
<dbReference type="Pfam" id="PF13308">
    <property type="entry name" value="YARHG"/>
    <property type="match status" value="1"/>
</dbReference>
<dbReference type="OrthoDB" id="517663at2"/>